<keyword evidence="2" id="KW-1185">Reference proteome</keyword>
<dbReference type="EMBL" id="JAUSUQ010000014">
    <property type="protein sequence ID" value="MDQ0340499.1"/>
    <property type="molecule type" value="Genomic_DNA"/>
</dbReference>
<evidence type="ECO:0000313" key="2">
    <source>
        <dbReference type="Proteomes" id="UP001232445"/>
    </source>
</evidence>
<comment type="caution">
    <text evidence="1">The sequence shown here is derived from an EMBL/GenBank/DDBJ whole genome shotgun (WGS) entry which is preliminary data.</text>
</comment>
<dbReference type="InterPro" id="IPR023393">
    <property type="entry name" value="START-like_dom_sf"/>
</dbReference>
<name>A0ABU0CVY7_9BACI</name>
<evidence type="ECO:0008006" key="3">
    <source>
        <dbReference type="Google" id="ProtNLM"/>
    </source>
</evidence>
<protein>
    <recommendedName>
        <fullName evidence="3">SRPBCC domain-containing protein</fullName>
    </recommendedName>
</protein>
<proteinExistence type="predicted"/>
<dbReference type="SUPFAM" id="SSF55961">
    <property type="entry name" value="Bet v1-like"/>
    <property type="match status" value="1"/>
</dbReference>
<gene>
    <name evidence="1" type="ORF">J2S00_003314</name>
</gene>
<evidence type="ECO:0000313" key="1">
    <source>
        <dbReference type="EMBL" id="MDQ0340499.1"/>
    </source>
</evidence>
<sequence>MSFELKDVGGKTQFTLIHSGWGAPEEEMPGTGEKQAVVRDRMDNGWESIVLQELRKVVD</sequence>
<dbReference type="Proteomes" id="UP001232445">
    <property type="component" value="Unassembled WGS sequence"/>
</dbReference>
<dbReference type="Gene3D" id="3.30.530.20">
    <property type="match status" value="1"/>
</dbReference>
<reference evidence="1 2" key="1">
    <citation type="submission" date="2023-07" db="EMBL/GenBank/DDBJ databases">
        <title>Genomic Encyclopedia of Type Strains, Phase IV (KMG-IV): sequencing the most valuable type-strain genomes for metagenomic binning, comparative biology and taxonomic classification.</title>
        <authorList>
            <person name="Goeker M."/>
        </authorList>
    </citation>
    <scope>NUCLEOTIDE SEQUENCE [LARGE SCALE GENOMIC DNA]</scope>
    <source>
        <strain evidence="1 2">DSM 17740</strain>
    </source>
</reference>
<accession>A0ABU0CVY7</accession>
<organism evidence="1 2">
    <name type="scientific">Caldalkalibacillus uzonensis</name>
    <dbReference type="NCBI Taxonomy" id="353224"/>
    <lineage>
        <taxon>Bacteria</taxon>
        <taxon>Bacillati</taxon>
        <taxon>Bacillota</taxon>
        <taxon>Bacilli</taxon>
        <taxon>Bacillales</taxon>
        <taxon>Bacillaceae</taxon>
        <taxon>Caldalkalibacillus</taxon>
    </lineage>
</organism>